<dbReference type="GO" id="GO:0006402">
    <property type="term" value="P:mRNA catabolic process"/>
    <property type="evidence" value="ECO:0007669"/>
    <property type="project" value="TreeGrafter"/>
</dbReference>
<keyword evidence="3" id="KW-1185">Reference proteome</keyword>
<dbReference type="InterPro" id="IPR011067">
    <property type="entry name" value="Plasmid_toxin/cell-grow_inhib"/>
</dbReference>
<sequence>MKQGEIWHERLDPVIGSEQAGFRPVVILSGNLLNTHLQVVLAAPLTSKIKGYKGNPILTPTEKNGLKVDSEVMIFHLRSISKQKLKTKIGEVEKKEIKLAIETLNDILTF</sequence>
<accession>A0A1I2VJU0</accession>
<dbReference type="GO" id="GO:0004521">
    <property type="term" value="F:RNA endonuclease activity"/>
    <property type="evidence" value="ECO:0007669"/>
    <property type="project" value="TreeGrafter"/>
</dbReference>
<dbReference type="OrthoDB" id="9808744at2"/>
<dbReference type="GO" id="GO:0003677">
    <property type="term" value="F:DNA binding"/>
    <property type="evidence" value="ECO:0007669"/>
    <property type="project" value="InterPro"/>
</dbReference>
<dbReference type="PANTHER" id="PTHR33988">
    <property type="entry name" value="ENDORIBONUCLEASE MAZF-RELATED"/>
    <property type="match status" value="1"/>
</dbReference>
<comment type="function">
    <text evidence="1">Toxic component of a type II toxin-antitoxin (TA) system.</text>
</comment>
<dbReference type="GO" id="GO:0016075">
    <property type="term" value="P:rRNA catabolic process"/>
    <property type="evidence" value="ECO:0007669"/>
    <property type="project" value="TreeGrafter"/>
</dbReference>
<comment type="similarity">
    <text evidence="1">Belongs to the PemK/MazF family.</text>
</comment>
<dbReference type="EMBL" id="FOPC01000009">
    <property type="protein sequence ID" value="SFG87471.1"/>
    <property type="molecule type" value="Genomic_DNA"/>
</dbReference>
<keyword evidence="1" id="KW-0255">Endonuclease</keyword>
<dbReference type="Pfam" id="PF02452">
    <property type="entry name" value="PemK_toxin"/>
    <property type="match status" value="1"/>
</dbReference>
<name>A0A1I2VJU0_9BACT</name>
<proteinExistence type="inferred from homology"/>
<keyword evidence="1" id="KW-0540">Nuclease</keyword>
<keyword evidence="1" id="KW-0378">Hydrolase</keyword>
<dbReference type="PIRSF" id="PIRSF033490">
    <property type="entry name" value="MazF"/>
    <property type="match status" value="1"/>
</dbReference>
<reference evidence="3" key="1">
    <citation type="submission" date="2016-10" db="EMBL/GenBank/DDBJ databases">
        <authorList>
            <person name="Varghese N."/>
            <person name="Submissions S."/>
        </authorList>
    </citation>
    <scope>NUCLEOTIDE SEQUENCE [LARGE SCALE GENOMIC DNA]</scope>
    <source>
        <strain evidence="3">DSM 19315</strain>
    </source>
</reference>
<dbReference type="AlphaFoldDB" id="A0A1I2VJU0"/>
<dbReference type="Proteomes" id="UP000199642">
    <property type="component" value="Unassembled WGS sequence"/>
</dbReference>
<dbReference type="Gene3D" id="2.30.30.110">
    <property type="match status" value="1"/>
</dbReference>
<dbReference type="STRING" id="435880.SAMN04487988_109156"/>
<dbReference type="SUPFAM" id="SSF50118">
    <property type="entry name" value="Cell growth inhibitor/plasmid maintenance toxic component"/>
    <property type="match status" value="1"/>
</dbReference>
<organism evidence="2 3">
    <name type="scientific">Algoriphagus hitonicola</name>
    <dbReference type="NCBI Taxonomy" id="435880"/>
    <lineage>
        <taxon>Bacteria</taxon>
        <taxon>Pseudomonadati</taxon>
        <taxon>Bacteroidota</taxon>
        <taxon>Cytophagia</taxon>
        <taxon>Cytophagales</taxon>
        <taxon>Cyclobacteriaceae</taxon>
        <taxon>Algoriphagus</taxon>
    </lineage>
</organism>
<dbReference type="RefSeq" id="WP_092792440.1">
    <property type="nucleotide sequence ID" value="NZ_FOPC01000009.1"/>
</dbReference>
<dbReference type="EC" id="3.1.-.-" evidence="1"/>
<gene>
    <name evidence="2" type="ORF">SAMN04487988_109156</name>
</gene>
<dbReference type="InterPro" id="IPR003477">
    <property type="entry name" value="PemK-like"/>
</dbReference>
<evidence type="ECO:0000313" key="2">
    <source>
        <dbReference type="EMBL" id="SFG87471.1"/>
    </source>
</evidence>
<dbReference type="GO" id="GO:0016787">
    <property type="term" value="F:hydrolase activity"/>
    <property type="evidence" value="ECO:0007669"/>
    <property type="project" value="UniProtKB-KW"/>
</dbReference>
<protein>
    <recommendedName>
        <fullName evidence="1">mRNA interferase</fullName>
        <ecNumber evidence="1">3.1.-.-</ecNumber>
    </recommendedName>
</protein>
<evidence type="ECO:0000313" key="3">
    <source>
        <dbReference type="Proteomes" id="UP000199642"/>
    </source>
</evidence>
<evidence type="ECO:0000256" key="1">
    <source>
        <dbReference type="PIRNR" id="PIRNR033490"/>
    </source>
</evidence>